<name>A0A162E8R4_9BACI</name>
<proteinExistence type="predicted"/>
<keyword evidence="3" id="KW-1185">Reference proteome</keyword>
<protein>
    <recommendedName>
        <fullName evidence="4">YqfQ-like protein</fullName>
    </recommendedName>
</protein>
<dbReference type="AlphaFoldDB" id="A0A162E8R4"/>
<gene>
    <name evidence="2" type="ORF">AZF04_04575</name>
</gene>
<feature type="region of interest" description="Disordered" evidence="1">
    <location>
        <begin position="214"/>
        <end position="234"/>
    </location>
</feature>
<organism evidence="2 3">
    <name type="scientific">Alkalihalobacillus trypoxylicola</name>
    <dbReference type="NCBI Taxonomy" id="519424"/>
    <lineage>
        <taxon>Bacteria</taxon>
        <taxon>Bacillati</taxon>
        <taxon>Bacillota</taxon>
        <taxon>Bacilli</taxon>
        <taxon>Bacillales</taxon>
        <taxon>Bacillaceae</taxon>
        <taxon>Alkalihalobacillus</taxon>
    </lineage>
</organism>
<dbReference type="STRING" id="519424.AZF04_04575"/>
<dbReference type="Pfam" id="PF14181">
    <property type="entry name" value="YqfQ"/>
    <property type="match status" value="1"/>
</dbReference>
<dbReference type="Proteomes" id="UP000075806">
    <property type="component" value="Unassembled WGS sequence"/>
</dbReference>
<sequence>MNRFFGPPLTSIPIQSSLPMHAFSQAPFMYPGAGFSIPPSMPGVGGPALGSWGGGGALSSIARTGAQAQRGGGLLARLFGGGRGLSGAGNIASTLGKTGGSSFNLTTILDHSQRVLGLTQQVVPMVKQYGPIVRNLPTLWRMMRSSDEATAFEGVDLDSFSFQGDSVENNHDSHPENSTASFDDTQNHTQNHSFEAESFSETTLNQASFVEDVNQSKAPVSPNERPFDSKYSHSIEPNMPVPKLYI</sequence>
<feature type="region of interest" description="Disordered" evidence="1">
    <location>
        <begin position="163"/>
        <end position="200"/>
    </location>
</feature>
<evidence type="ECO:0000256" key="1">
    <source>
        <dbReference type="SAM" id="MobiDB-lite"/>
    </source>
</evidence>
<dbReference type="InterPro" id="IPR025571">
    <property type="entry name" value="YqfQ"/>
</dbReference>
<feature type="compositionally biased region" description="Polar residues" evidence="1">
    <location>
        <begin position="176"/>
        <end position="200"/>
    </location>
</feature>
<dbReference type="EMBL" id="LTAO01000012">
    <property type="protein sequence ID" value="KYG32055.1"/>
    <property type="molecule type" value="Genomic_DNA"/>
</dbReference>
<evidence type="ECO:0000313" key="2">
    <source>
        <dbReference type="EMBL" id="KYG32055.1"/>
    </source>
</evidence>
<comment type="caution">
    <text evidence="2">The sequence shown here is derived from an EMBL/GenBank/DDBJ whole genome shotgun (WGS) entry which is preliminary data.</text>
</comment>
<reference evidence="2" key="1">
    <citation type="submission" date="2016-02" db="EMBL/GenBank/DDBJ databases">
        <title>Genome sequence of Bacillus trypoxylicola KCTC 13244(T).</title>
        <authorList>
            <person name="Jeong H."/>
            <person name="Park S.-H."/>
            <person name="Choi S.-K."/>
        </authorList>
    </citation>
    <scope>NUCLEOTIDE SEQUENCE [LARGE SCALE GENOMIC DNA]</scope>
    <source>
        <strain evidence="2">KCTC 13244</strain>
    </source>
</reference>
<accession>A0A162E8R4</accession>
<evidence type="ECO:0008006" key="4">
    <source>
        <dbReference type="Google" id="ProtNLM"/>
    </source>
</evidence>
<evidence type="ECO:0000313" key="3">
    <source>
        <dbReference type="Proteomes" id="UP000075806"/>
    </source>
</evidence>
<dbReference type="RefSeq" id="WP_061948387.1">
    <property type="nucleotide sequence ID" value="NZ_LTAO01000012.1"/>
</dbReference>
<dbReference type="OrthoDB" id="2860117at2"/>